<reference evidence="2" key="1">
    <citation type="journal article" date="2020" name="bioRxiv">
        <title>Hybrid origin of Populus tomentosa Carr. identified through genome sequencing and phylogenomic analysis.</title>
        <authorList>
            <person name="An X."/>
            <person name="Gao K."/>
            <person name="Chen Z."/>
            <person name="Li J."/>
            <person name="Yang X."/>
            <person name="Yang X."/>
            <person name="Zhou J."/>
            <person name="Guo T."/>
            <person name="Zhao T."/>
            <person name="Huang S."/>
            <person name="Miao D."/>
            <person name="Khan W.U."/>
            <person name="Rao P."/>
            <person name="Ye M."/>
            <person name="Lei B."/>
            <person name="Liao W."/>
            <person name="Wang J."/>
            <person name="Ji L."/>
            <person name="Li Y."/>
            <person name="Guo B."/>
            <person name="Mustafa N.S."/>
            <person name="Li S."/>
            <person name="Yun Q."/>
            <person name="Keller S.R."/>
            <person name="Mao J."/>
            <person name="Zhang R."/>
            <person name="Strauss S.H."/>
        </authorList>
    </citation>
    <scope>NUCLEOTIDE SEQUENCE</scope>
    <source>
        <strain evidence="2">GM15</strain>
        <tissue evidence="2">Leaf</tissue>
    </source>
</reference>
<dbReference type="AlphaFoldDB" id="A0A8X8DAH6"/>
<evidence type="ECO:0000313" key="3">
    <source>
        <dbReference type="Proteomes" id="UP000886885"/>
    </source>
</evidence>
<name>A0A8X8DAH6_POPTO</name>
<dbReference type="OrthoDB" id="426882at2759"/>
<protein>
    <recommendedName>
        <fullName evidence="1">Zinc-ribbon 15 domain-containing protein</fullName>
    </recommendedName>
</protein>
<accession>A0A8X8DAH6</accession>
<dbReference type="InterPro" id="IPR053281">
    <property type="entry name" value="Double_zinc_ribbon"/>
</dbReference>
<evidence type="ECO:0000259" key="1">
    <source>
        <dbReference type="Pfam" id="PF17032"/>
    </source>
</evidence>
<dbReference type="Proteomes" id="UP000886885">
    <property type="component" value="Chromosome 2D"/>
</dbReference>
<comment type="caution">
    <text evidence="2">The sequence shown here is derived from an EMBL/GenBank/DDBJ whole genome shotgun (WGS) entry which is preliminary data.</text>
</comment>
<dbReference type="InterPro" id="IPR031493">
    <property type="entry name" value="Zinc_ribbon_15"/>
</dbReference>
<dbReference type="PANTHER" id="PTHR36718:SF1">
    <property type="entry name" value="DOUBLE ZINC RIBBON PROTEIN MJ0416"/>
    <property type="match status" value="1"/>
</dbReference>
<organism evidence="2 3">
    <name type="scientific">Populus tomentosa</name>
    <name type="common">Chinese white poplar</name>
    <dbReference type="NCBI Taxonomy" id="118781"/>
    <lineage>
        <taxon>Eukaryota</taxon>
        <taxon>Viridiplantae</taxon>
        <taxon>Streptophyta</taxon>
        <taxon>Embryophyta</taxon>
        <taxon>Tracheophyta</taxon>
        <taxon>Spermatophyta</taxon>
        <taxon>Magnoliopsida</taxon>
        <taxon>eudicotyledons</taxon>
        <taxon>Gunneridae</taxon>
        <taxon>Pentapetalae</taxon>
        <taxon>rosids</taxon>
        <taxon>fabids</taxon>
        <taxon>Malpighiales</taxon>
        <taxon>Salicaceae</taxon>
        <taxon>Saliceae</taxon>
        <taxon>Populus</taxon>
    </lineage>
</organism>
<evidence type="ECO:0000313" key="2">
    <source>
        <dbReference type="EMBL" id="KAG6784162.1"/>
    </source>
</evidence>
<sequence length="207" mass="23925">MFFFFVGGVEQQVRQVLKSGAGRCIRCASKADLVEYEKVLKLFFIPVWKWPGKEPAMYCNNCNLIFPQYFSHPPPKSDYSLPRSVVTESLRCHFCDRVVESEFKFCPFCGSSLKEVIRIREFKEAVCFLRKRNEGNVKTPSMGHDNILLYRNLHLTMGVVLSRSPLSLLCLGSINSFRWVSCDSTFERPKSKPHYRSTVIGFISKRM</sequence>
<keyword evidence="3" id="KW-1185">Reference proteome</keyword>
<dbReference type="PANTHER" id="PTHR36718">
    <property type="entry name" value="OS05G0435400 PROTEIN"/>
    <property type="match status" value="1"/>
</dbReference>
<dbReference type="Pfam" id="PF17032">
    <property type="entry name" value="Zn_ribbon_15"/>
    <property type="match status" value="1"/>
</dbReference>
<feature type="domain" description="Zinc-ribbon 15" evidence="1">
    <location>
        <begin position="23"/>
        <end position="110"/>
    </location>
</feature>
<dbReference type="EMBL" id="JAAWWB010000004">
    <property type="protein sequence ID" value="KAG6784162.1"/>
    <property type="molecule type" value="Genomic_DNA"/>
</dbReference>
<proteinExistence type="predicted"/>
<gene>
    <name evidence="2" type="ORF">POTOM_009847</name>
</gene>